<dbReference type="FunFam" id="3.40.50.300:FF:000057">
    <property type="entry name" value="GTPase Der"/>
    <property type="match status" value="1"/>
</dbReference>
<dbReference type="InterPro" id="IPR032859">
    <property type="entry name" value="KH_dom-like"/>
</dbReference>
<dbReference type="InterPro" id="IPR005225">
    <property type="entry name" value="Small_GTP-bd"/>
</dbReference>
<dbReference type="InterPro" id="IPR027417">
    <property type="entry name" value="P-loop_NTPase"/>
</dbReference>
<name>A0A7H1E099_9FLAO</name>
<evidence type="ECO:0000256" key="6">
    <source>
        <dbReference type="ARBA" id="ARBA00023134"/>
    </source>
</evidence>
<evidence type="ECO:0000256" key="10">
    <source>
        <dbReference type="RuleBase" id="RU004481"/>
    </source>
</evidence>
<accession>A0A7H1E099</accession>
<protein>
    <recommendedName>
        <fullName evidence="2 8">GTPase Der</fullName>
    </recommendedName>
    <alternativeName>
        <fullName evidence="7 8">GTP-binding protein EngA</fullName>
    </alternativeName>
</protein>
<feature type="domain" description="EngA-type G" evidence="11">
    <location>
        <begin position="176"/>
        <end position="352"/>
    </location>
</feature>
<evidence type="ECO:0000256" key="8">
    <source>
        <dbReference type="HAMAP-Rule" id="MF_00195"/>
    </source>
</evidence>
<evidence type="ECO:0000256" key="7">
    <source>
        <dbReference type="ARBA" id="ARBA00032345"/>
    </source>
</evidence>
<evidence type="ECO:0000313" key="13">
    <source>
        <dbReference type="Proteomes" id="UP000516438"/>
    </source>
</evidence>
<keyword evidence="6 8" id="KW-0342">GTP-binding</keyword>
<feature type="binding site" evidence="8">
    <location>
        <begin position="294"/>
        <end position="297"/>
    </location>
    <ligand>
        <name>GTP</name>
        <dbReference type="ChEBI" id="CHEBI:37565"/>
        <label>2</label>
    </ligand>
</feature>
<dbReference type="NCBIfam" id="TIGR00231">
    <property type="entry name" value="small_GTP"/>
    <property type="match status" value="2"/>
</dbReference>
<dbReference type="FunFam" id="3.40.50.300:FF:000040">
    <property type="entry name" value="GTPase Der"/>
    <property type="match status" value="1"/>
</dbReference>
<evidence type="ECO:0000256" key="5">
    <source>
        <dbReference type="ARBA" id="ARBA00022741"/>
    </source>
</evidence>
<evidence type="ECO:0000313" key="12">
    <source>
        <dbReference type="EMBL" id="QNS42657.1"/>
    </source>
</evidence>
<dbReference type="AlphaFoldDB" id="A0A7H1E099"/>
<sequence>MSNIVAIVGRPNVGKSTLFNRFLERREAIVDSTSGVTRDRHYGKSDWNGVEFTVIDTGGYEVNTEDVFQEEIIKQVELAVDEATSIIFMLNVEEGLTDTDQEIYEMLRRSNKPIYITVNKVDSATEELAATEFYQLGIEKYYTLSSATGSGTGELLDDIVKEFPTTEYKDPFEGLPKITIAGRPNVGKSTLTNALLDVERNIVTDIAGTTRDSIQTLYNKFGHEFVLVDTAGMRRKAKVKEDLEFYSVMRSIRSIEYSDVVIIMVDATLGWESQDMNIFGLAQKNRKGIVILVNKWDLVEDKSTNSTRDFENQIKERIGQFTDVPILFISALTKQRILKAVEVAMEVYENRAKKIKTSKLNEVMLPVFEQTPPPAIKGKYVKIKYCVQLPTPSPQFVFFCNLPQYVKESYKRFTENQLRKHFGFTGVPIEVYFRQK</sequence>
<feature type="binding site" evidence="8">
    <location>
        <begin position="182"/>
        <end position="189"/>
    </location>
    <ligand>
        <name>GTP</name>
        <dbReference type="ChEBI" id="CHEBI:37565"/>
        <label>2</label>
    </ligand>
</feature>
<evidence type="ECO:0000256" key="2">
    <source>
        <dbReference type="ARBA" id="ARBA00020953"/>
    </source>
</evidence>
<comment type="subunit">
    <text evidence="8">Associates with the 50S ribosomal subunit.</text>
</comment>
<dbReference type="Pfam" id="PF01926">
    <property type="entry name" value="MMR_HSR1"/>
    <property type="match status" value="2"/>
</dbReference>
<dbReference type="GO" id="GO:0043022">
    <property type="term" value="F:ribosome binding"/>
    <property type="evidence" value="ECO:0007669"/>
    <property type="project" value="TreeGrafter"/>
</dbReference>
<evidence type="ECO:0000256" key="1">
    <source>
        <dbReference type="ARBA" id="ARBA00008279"/>
    </source>
</evidence>
<proteinExistence type="inferred from homology"/>
<dbReference type="GO" id="GO:0042254">
    <property type="term" value="P:ribosome biogenesis"/>
    <property type="evidence" value="ECO:0007669"/>
    <property type="project" value="UniProtKB-KW"/>
</dbReference>
<evidence type="ECO:0000256" key="3">
    <source>
        <dbReference type="ARBA" id="ARBA00022517"/>
    </source>
</evidence>
<dbReference type="Gene3D" id="3.40.50.300">
    <property type="entry name" value="P-loop containing nucleotide triphosphate hydrolases"/>
    <property type="match status" value="2"/>
</dbReference>
<dbReference type="KEGG" id="cmaq:H0S70_06855"/>
<dbReference type="InterPro" id="IPR016484">
    <property type="entry name" value="GTPase_Der"/>
</dbReference>
<dbReference type="NCBIfam" id="TIGR03594">
    <property type="entry name" value="GTPase_EngA"/>
    <property type="match status" value="1"/>
</dbReference>
<dbReference type="FunFam" id="3.30.300.20:FF:000004">
    <property type="entry name" value="GTPase Der"/>
    <property type="match status" value="1"/>
</dbReference>
<dbReference type="InterPro" id="IPR006073">
    <property type="entry name" value="GTP-bd"/>
</dbReference>
<feature type="binding site" evidence="8">
    <location>
        <begin position="9"/>
        <end position="16"/>
    </location>
    <ligand>
        <name>GTP</name>
        <dbReference type="ChEBI" id="CHEBI:37565"/>
        <label>1</label>
    </ligand>
</feature>
<comment type="similarity">
    <text evidence="1 8 9 10">Belongs to the TRAFAC class TrmE-Era-EngA-EngB-Septin-like GTPase superfamily. EngA (Der) GTPase family.</text>
</comment>
<gene>
    <name evidence="8 12" type="primary">der</name>
    <name evidence="12" type="ORF">H0S70_06855</name>
</gene>
<keyword evidence="4 10" id="KW-0677">Repeat</keyword>
<dbReference type="SUPFAM" id="SSF52540">
    <property type="entry name" value="P-loop containing nucleoside triphosphate hydrolases"/>
    <property type="match status" value="2"/>
</dbReference>
<feature type="binding site" evidence="8">
    <location>
        <begin position="119"/>
        <end position="122"/>
    </location>
    <ligand>
        <name>GTP</name>
        <dbReference type="ChEBI" id="CHEBI:37565"/>
        <label>1</label>
    </ligand>
</feature>
<feature type="binding site" evidence="8">
    <location>
        <begin position="229"/>
        <end position="233"/>
    </location>
    <ligand>
        <name>GTP</name>
        <dbReference type="ChEBI" id="CHEBI:37565"/>
        <label>2</label>
    </ligand>
</feature>
<dbReference type="Pfam" id="PF14714">
    <property type="entry name" value="KH_dom-like"/>
    <property type="match status" value="1"/>
</dbReference>
<dbReference type="PRINTS" id="PR00326">
    <property type="entry name" value="GTP1OBG"/>
</dbReference>
<dbReference type="PROSITE" id="PS51712">
    <property type="entry name" value="G_ENGA"/>
    <property type="match status" value="2"/>
</dbReference>
<organism evidence="12 13">
    <name type="scientific">Chryseobacterium manosquense</name>
    <dbReference type="NCBI Taxonomy" id="2754694"/>
    <lineage>
        <taxon>Bacteria</taxon>
        <taxon>Pseudomonadati</taxon>
        <taxon>Bacteroidota</taxon>
        <taxon>Flavobacteriia</taxon>
        <taxon>Flavobacteriales</taxon>
        <taxon>Weeksellaceae</taxon>
        <taxon>Chryseobacterium group</taxon>
        <taxon>Chryseobacterium</taxon>
    </lineage>
</organism>
<dbReference type="GO" id="GO:0005525">
    <property type="term" value="F:GTP binding"/>
    <property type="evidence" value="ECO:0007669"/>
    <property type="project" value="UniProtKB-UniRule"/>
</dbReference>
<dbReference type="HAMAP" id="MF_00195">
    <property type="entry name" value="GTPase_Der"/>
    <property type="match status" value="1"/>
</dbReference>
<keyword evidence="3 8" id="KW-0690">Ribosome biogenesis</keyword>
<evidence type="ECO:0000256" key="4">
    <source>
        <dbReference type="ARBA" id="ARBA00022737"/>
    </source>
</evidence>
<dbReference type="CDD" id="cd01894">
    <property type="entry name" value="EngA1"/>
    <property type="match status" value="1"/>
</dbReference>
<dbReference type="Proteomes" id="UP000516438">
    <property type="component" value="Chromosome"/>
</dbReference>
<dbReference type="RefSeq" id="WP_188322161.1">
    <property type="nucleotide sequence ID" value="NZ_CP060203.1"/>
</dbReference>
<dbReference type="PANTHER" id="PTHR43834">
    <property type="entry name" value="GTPASE DER"/>
    <property type="match status" value="1"/>
</dbReference>
<dbReference type="PIRSF" id="PIRSF006485">
    <property type="entry name" value="GTP-binding_EngA"/>
    <property type="match status" value="1"/>
</dbReference>
<dbReference type="Gene3D" id="3.30.300.20">
    <property type="match status" value="1"/>
</dbReference>
<dbReference type="EMBL" id="CP060203">
    <property type="protein sequence ID" value="QNS42657.1"/>
    <property type="molecule type" value="Genomic_DNA"/>
</dbReference>
<dbReference type="InterPro" id="IPR031166">
    <property type="entry name" value="G_ENGA"/>
</dbReference>
<dbReference type="PANTHER" id="PTHR43834:SF6">
    <property type="entry name" value="GTPASE DER"/>
    <property type="match status" value="1"/>
</dbReference>
<keyword evidence="5 8" id="KW-0547">Nucleotide-binding</keyword>
<reference evidence="12 13" key="1">
    <citation type="submission" date="2020-07" db="EMBL/GenBank/DDBJ databases">
        <title>Complete genome and description of Chryseobacterium manosquense strain Marseille-Q2069 sp. nov.</title>
        <authorList>
            <person name="Boxberger M."/>
        </authorList>
    </citation>
    <scope>NUCLEOTIDE SEQUENCE [LARGE SCALE GENOMIC DNA]</scope>
    <source>
        <strain evidence="12 13">Marseille-Q2069</strain>
    </source>
</reference>
<evidence type="ECO:0000259" key="11">
    <source>
        <dbReference type="PROSITE" id="PS51712"/>
    </source>
</evidence>
<feature type="domain" description="EngA-type G" evidence="11">
    <location>
        <begin position="3"/>
        <end position="167"/>
    </location>
</feature>
<comment type="function">
    <text evidence="8 10">GTPase that plays an essential role in the late steps of ribosome biogenesis.</text>
</comment>
<dbReference type="InterPro" id="IPR015946">
    <property type="entry name" value="KH_dom-like_a/b"/>
</dbReference>
<keyword evidence="13" id="KW-1185">Reference proteome</keyword>
<evidence type="ECO:0000256" key="9">
    <source>
        <dbReference type="PROSITE-ProRule" id="PRU01049"/>
    </source>
</evidence>
<feature type="binding site" evidence="8">
    <location>
        <begin position="56"/>
        <end position="60"/>
    </location>
    <ligand>
        <name>GTP</name>
        <dbReference type="ChEBI" id="CHEBI:37565"/>
        <label>1</label>
    </ligand>
</feature>
<dbReference type="CDD" id="cd01895">
    <property type="entry name" value="EngA2"/>
    <property type="match status" value="1"/>
</dbReference>